<dbReference type="eggNOG" id="ENOG502ST8Q">
    <property type="taxonomic scope" value="Eukaryota"/>
</dbReference>
<dbReference type="OrthoDB" id="3265369at2759"/>
<organism evidence="2 3">
    <name type="scientific">Gloeophyllum trabeum (strain ATCC 11539 / FP-39264 / Madison 617)</name>
    <name type="common">Brown rot fungus</name>
    <dbReference type="NCBI Taxonomy" id="670483"/>
    <lineage>
        <taxon>Eukaryota</taxon>
        <taxon>Fungi</taxon>
        <taxon>Dikarya</taxon>
        <taxon>Basidiomycota</taxon>
        <taxon>Agaricomycotina</taxon>
        <taxon>Agaricomycetes</taxon>
        <taxon>Gloeophyllales</taxon>
        <taxon>Gloeophyllaceae</taxon>
        <taxon>Gloeophyllum</taxon>
    </lineage>
</organism>
<protein>
    <submittedName>
        <fullName evidence="2">Uncharacterized protein</fullName>
    </submittedName>
</protein>
<feature type="region of interest" description="Disordered" evidence="1">
    <location>
        <begin position="162"/>
        <end position="193"/>
    </location>
</feature>
<dbReference type="EMBL" id="KB469308">
    <property type="protein sequence ID" value="EPQ52163.1"/>
    <property type="molecule type" value="Genomic_DNA"/>
</dbReference>
<dbReference type="HOGENOM" id="CLU_1023685_0_0_1"/>
<keyword evidence="3" id="KW-1185">Reference proteome</keyword>
<evidence type="ECO:0000313" key="3">
    <source>
        <dbReference type="Proteomes" id="UP000030669"/>
    </source>
</evidence>
<evidence type="ECO:0000256" key="1">
    <source>
        <dbReference type="SAM" id="MobiDB-lite"/>
    </source>
</evidence>
<dbReference type="AlphaFoldDB" id="S7PXC8"/>
<dbReference type="GeneID" id="19300884"/>
<dbReference type="OMA" id="ASIDSRC"/>
<reference evidence="2 3" key="1">
    <citation type="journal article" date="2012" name="Science">
        <title>The Paleozoic origin of enzymatic lignin decomposition reconstructed from 31 fungal genomes.</title>
        <authorList>
            <person name="Floudas D."/>
            <person name="Binder M."/>
            <person name="Riley R."/>
            <person name="Barry K."/>
            <person name="Blanchette R.A."/>
            <person name="Henrissat B."/>
            <person name="Martinez A.T."/>
            <person name="Otillar R."/>
            <person name="Spatafora J.W."/>
            <person name="Yadav J.S."/>
            <person name="Aerts A."/>
            <person name="Benoit I."/>
            <person name="Boyd A."/>
            <person name="Carlson A."/>
            <person name="Copeland A."/>
            <person name="Coutinho P.M."/>
            <person name="de Vries R.P."/>
            <person name="Ferreira P."/>
            <person name="Findley K."/>
            <person name="Foster B."/>
            <person name="Gaskell J."/>
            <person name="Glotzer D."/>
            <person name="Gorecki P."/>
            <person name="Heitman J."/>
            <person name="Hesse C."/>
            <person name="Hori C."/>
            <person name="Igarashi K."/>
            <person name="Jurgens J.A."/>
            <person name="Kallen N."/>
            <person name="Kersten P."/>
            <person name="Kohler A."/>
            <person name="Kuees U."/>
            <person name="Kumar T.K.A."/>
            <person name="Kuo A."/>
            <person name="LaButti K."/>
            <person name="Larrondo L.F."/>
            <person name="Lindquist E."/>
            <person name="Ling A."/>
            <person name="Lombard V."/>
            <person name="Lucas S."/>
            <person name="Lundell T."/>
            <person name="Martin R."/>
            <person name="McLaughlin D.J."/>
            <person name="Morgenstern I."/>
            <person name="Morin E."/>
            <person name="Murat C."/>
            <person name="Nagy L.G."/>
            <person name="Nolan M."/>
            <person name="Ohm R.A."/>
            <person name="Patyshakuliyeva A."/>
            <person name="Rokas A."/>
            <person name="Ruiz-Duenas F.J."/>
            <person name="Sabat G."/>
            <person name="Salamov A."/>
            <person name="Samejima M."/>
            <person name="Schmutz J."/>
            <person name="Slot J.C."/>
            <person name="St John F."/>
            <person name="Stenlid J."/>
            <person name="Sun H."/>
            <person name="Sun S."/>
            <person name="Syed K."/>
            <person name="Tsang A."/>
            <person name="Wiebenga A."/>
            <person name="Young D."/>
            <person name="Pisabarro A."/>
            <person name="Eastwood D.C."/>
            <person name="Martin F."/>
            <person name="Cullen D."/>
            <person name="Grigoriev I.V."/>
            <person name="Hibbett D.S."/>
        </authorList>
    </citation>
    <scope>NUCLEOTIDE SEQUENCE [LARGE SCALE GENOMIC DNA]</scope>
    <source>
        <strain evidence="2 3">ATCC 11539</strain>
    </source>
</reference>
<feature type="compositionally biased region" description="Basic residues" evidence="1">
    <location>
        <begin position="102"/>
        <end position="123"/>
    </location>
</feature>
<feature type="compositionally biased region" description="Polar residues" evidence="1">
    <location>
        <begin position="210"/>
        <end position="241"/>
    </location>
</feature>
<name>S7PXC8_GLOTA</name>
<feature type="region of interest" description="Disordered" evidence="1">
    <location>
        <begin position="86"/>
        <end position="142"/>
    </location>
</feature>
<gene>
    <name evidence="2" type="ORF">GLOTRDRAFT_122838</name>
</gene>
<feature type="compositionally biased region" description="Basic and acidic residues" evidence="1">
    <location>
        <begin position="242"/>
        <end position="255"/>
    </location>
</feature>
<sequence length="264" mass="28872">MASVKAAFSVFVDEATVAESSTTLKTTSTITTATSITTISSSFSVFLEHEKENIDPLTGLRVNAPAPKSKKRKAVLASKAAQPLLENFNPLKSKADGDTKKSKPKAGSSKKKTTKARKPKARSRSPSLPILQEDEEELPRSQADIDSRCYELTVLPLADVSEAYEGGSPSKRRALPPSPVKMQRDKSLEPEISDTFIPSALDLGIKPRLRSTSPAAEAPQTFSTPERKQIYSNFTFSSPSKSAERYRRVRERSLSPEEADTLEL</sequence>
<dbReference type="Proteomes" id="UP000030669">
    <property type="component" value="Unassembled WGS sequence"/>
</dbReference>
<accession>S7PXC8</accession>
<proteinExistence type="predicted"/>
<dbReference type="RefSeq" id="XP_007869348.1">
    <property type="nucleotide sequence ID" value="XM_007871157.1"/>
</dbReference>
<feature type="region of interest" description="Disordered" evidence="1">
    <location>
        <begin position="209"/>
        <end position="264"/>
    </location>
</feature>
<dbReference type="STRING" id="670483.S7PXC8"/>
<dbReference type="KEGG" id="gtr:GLOTRDRAFT_122838"/>
<evidence type="ECO:0000313" key="2">
    <source>
        <dbReference type="EMBL" id="EPQ52163.1"/>
    </source>
</evidence>